<reference evidence="3" key="3">
    <citation type="journal article" date="2019" name="J. ISSAAS">
        <title>Genomics, evolutionary history and diagnostics of the Alternaria alternata species group including apple and Asian pear pathotypes.</title>
        <authorList>
            <person name="Armitage A.D."/>
            <person name="Cockerton H.M."/>
            <person name="Sreenivasaprasad S."/>
            <person name="Woodhall J."/>
            <person name="Lane C."/>
            <person name="Harrison R.J."/>
            <person name="Clarkson J.P."/>
        </authorList>
    </citation>
    <scope>NUCLEOTIDE SEQUENCE</scope>
    <source>
        <strain evidence="3">FERA 1082</strain>
    </source>
</reference>
<dbReference type="Proteomes" id="UP000292402">
    <property type="component" value="Unassembled WGS sequence"/>
</dbReference>
<name>A0A4Q4MPM1_9PLEO</name>
<evidence type="ECO:0000313" key="4">
    <source>
        <dbReference type="Proteomes" id="UP000292402"/>
    </source>
</evidence>
<accession>A0A4Q4MPM1</accession>
<proteinExistence type="predicted"/>
<dbReference type="OrthoDB" id="3799089at2759"/>
<evidence type="ECO:0000256" key="1">
    <source>
        <dbReference type="SAM" id="Phobius"/>
    </source>
</evidence>
<dbReference type="EMBL" id="PDXB01000012">
    <property type="protein sequence ID" value="RYN28798.1"/>
    <property type="molecule type" value="Genomic_DNA"/>
</dbReference>
<keyword evidence="1" id="KW-0472">Membrane</keyword>
<dbReference type="AlphaFoldDB" id="A0A4Q4MPM1"/>
<feature type="transmembrane region" description="Helical" evidence="1">
    <location>
        <begin position="20"/>
        <end position="43"/>
    </location>
</feature>
<organism evidence="3 4">
    <name type="scientific">Alternaria tenuissima</name>
    <dbReference type="NCBI Taxonomy" id="119927"/>
    <lineage>
        <taxon>Eukaryota</taxon>
        <taxon>Fungi</taxon>
        <taxon>Dikarya</taxon>
        <taxon>Ascomycota</taxon>
        <taxon>Pezizomycotina</taxon>
        <taxon>Dothideomycetes</taxon>
        <taxon>Pleosporomycetidae</taxon>
        <taxon>Pleosporales</taxon>
        <taxon>Pleosporineae</taxon>
        <taxon>Pleosporaceae</taxon>
        <taxon>Alternaria</taxon>
        <taxon>Alternaria sect. Alternaria</taxon>
        <taxon>Alternaria alternata complex</taxon>
    </lineage>
</organism>
<keyword evidence="1" id="KW-0812">Transmembrane</keyword>
<comment type="caution">
    <text evidence="3">The sequence shown here is derived from an EMBL/GenBank/DDBJ whole genome shotgun (WGS) entry which is preliminary data.</text>
</comment>
<gene>
    <name evidence="3" type="ORF">AA0114_g2904</name>
    <name evidence="2" type="ORF">AA0115_g5740</name>
</gene>
<sequence>MPALPISTHATTAHHGTDWPLLWIIIGVTSIILFQTFIAVALIRWANLRSKARWKDLRNRGIAILDGPSLIWRDTIPPAPTVSTYNLRHKLQISNEQVSQ</sequence>
<reference evidence="2 4" key="2">
    <citation type="journal article" date="2019" name="bioRxiv">
        <title>Genomics, evolutionary history and diagnostics of the Alternaria alternata species group including apple and Asian pear pathotypes.</title>
        <authorList>
            <person name="Armitage A.D."/>
            <person name="Cockerton H.M."/>
            <person name="Sreenivasaprasad S."/>
            <person name="Woodhall J.W."/>
            <person name="Lane C.R."/>
            <person name="Harrison R.J."/>
            <person name="Clarkson J.P."/>
        </authorList>
    </citation>
    <scope>NUCLEOTIDE SEQUENCE [LARGE SCALE GENOMIC DNA]</scope>
    <source>
        <strain evidence="4">FERA 1082</strain>
        <strain evidence="2">FERA 1164</strain>
    </source>
</reference>
<protein>
    <submittedName>
        <fullName evidence="3">Uncharacterized protein</fullName>
    </submittedName>
</protein>
<reference evidence="2" key="1">
    <citation type="submission" date="2017-10" db="EMBL/GenBank/DDBJ databases">
        <authorList>
            <person name="Armitage A.D."/>
            <person name="Barbara D.J."/>
            <person name="Woodhall J.W."/>
            <person name="Sreenivasaprasad S."/>
            <person name="Lane C.R."/>
            <person name="Clarkson J.P."/>
            <person name="Harrison R.J."/>
        </authorList>
    </citation>
    <scope>NUCLEOTIDE SEQUENCE</scope>
    <source>
        <strain evidence="2">FERA 1164</strain>
    </source>
</reference>
<dbReference type="Proteomes" id="UP000292340">
    <property type="component" value="Unassembled WGS sequence"/>
</dbReference>
<evidence type="ECO:0000313" key="2">
    <source>
        <dbReference type="EMBL" id="RYN28798.1"/>
    </source>
</evidence>
<dbReference type="EMBL" id="PDXA01000007">
    <property type="protein sequence ID" value="RYN56454.1"/>
    <property type="molecule type" value="Genomic_DNA"/>
</dbReference>
<evidence type="ECO:0000313" key="3">
    <source>
        <dbReference type="EMBL" id="RYN56454.1"/>
    </source>
</evidence>
<keyword evidence="1" id="KW-1133">Transmembrane helix</keyword>